<protein>
    <submittedName>
        <fullName evidence="4">Transmembrane protein</fullName>
    </submittedName>
</protein>
<dbReference type="PRINTS" id="PR01210">
    <property type="entry name" value="GGTRANSPTASE"/>
</dbReference>
<dbReference type="SUPFAM" id="SSF56235">
    <property type="entry name" value="N-terminal nucleophile aminohydrolases (Ntn hydrolases)"/>
    <property type="match status" value="1"/>
</dbReference>
<keyword evidence="2" id="KW-0812">Transmembrane</keyword>
<evidence type="ECO:0000313" key="3">
    <source>
        <dbReference type="Proteomes" id="UP000036681"/>
    </source>
</evidence>
<reference evidence="4" key="1">
    <citation type="submission" date="2017-02" db="UniProtKB">
        <authorList>
            <consortium name="WormBaseParasite"/>
        </authorList>
    </citation>
    <scope>IDENTIFICATION</scope>
</reference>
<sequence length="152" mass="17409">NEKYTSIVAYFRTTQRCTVIDARETAPQKAYRDMYLNDEFGSKYAIATPGEIAGYWLAYKRFGSGRISWADLVKPAIDLCRNGVPISEYLGYVLGVKEKHFRTLPSMQNELRYFFCLFDLFTIICTSTVTVVIYILADTILLLHNFSNISLS</sequence>
<dbReference type="WBParaSite" id="ALUE_0000086901-mRNA-1">
    <property type="protein sequence ID" value="ALUE_0000086901-mRNA-1"/>
    <property type="gene ID" value="ALUE_0000086901"/>
</dbReference>
<feature type="binding site" evidence="1">
    <location>
        <position position="23"/>
    </location>
    <ligand>
        <name>L-glutamate</name>
        <dbReference type="ChEBI" id="CHEBI:29985"/>
    </ligand>
</feature>
<dbReference type="Proteomes" id="UP000036681">
    <property type="component" value="Unplaced"/>
</dbReference>
<dbReference type="PANTHER" id="PTHR11686">
    <property type="entry name" value="GAMMA GLUTAMYL TRANSPEPTIDASE"/>
    <property type="match status" value="1"/>
</dbReference>
<dbReference type="PANTHER" id="PTHR11686:SF17">
    <property type="entry name" value="GAMMA-GLUTAMYLTRANSPEPTIDASE 1"/>
    <property type="match status" value="1"/>
</dbReference>
<dbReference type="GO" id="GO:0005886">
    <property type="term" value="C:plasma membrane"/>
    <property type="evidence" value="ECO:0007669"/>
    <property type="project" value="TreeGrafter"/>
</dbReference>
<accession>A0A0M3HH74</accession>
<dbReference type="GO" id="GO:0036374">
    <property type="term" value="F:glutathione hydrolase activity"/>
    <property type="evidence" value="ECO:0007669"/>
    <property type="project" value="InterPro"/>
</dbReference>
<dbReference type="InterPro" id="IPR000101">
    <property type="entry name" value="GGT_peptidase"/>
</dbReference>
<feature type="transmembrane region" description="Helical" evidence="2">
    <location>
        <begin position="111"/>
        <end position="137"/>
    </location>
</feature>
<organism evidence="3 4">
    <name type="scientific">Ascaris lumbricoides</name>
    <name type="common">Giant roundworm</name>
    <dbReference type="NCBI Taxonomy" id="6252"/>
    <lineage>
        <taxon>Eukaryota</taxon>
        <taxon>Metazoa</taxon>
        <taxon>Ecdysozoa</taxon>
        <taxon>Nematoda</taxon>
        <taxon>Chromadorea</taxon>
        <taxon>Rhabditida</taxon>
        <taxon>Spirurina</taxon>
        <taxon>Ascaridomorpha</taxon>
        <taxon>Ascaridoidea</taxon>
        <taxon>Ascarididae</taxon>
        <taxon>Ascaris</taxon>
    </lineage>
</organism>
<dbReference type="InterPro" id="IPR029055">
    <property type="entry name" value="Ntn_hydrolases_N"/>
</dbReference>
<dbReference type="AlphaFoldDB" id="A0A0M3HH74"/>
<dbReference type="Pfam" id="PF01019">
    <property type="entry name" value="G_glu_transpept"/>
    <property type="match status" value="1"/>
</dbReference>
<keyword evidence="2" id="KW-0472">Membrane</keyword>
<proteinExistence type="predicted"/>
<evidence type="ECO:0000256" key="1">
    <source>
        <dbReference type="PIRSR" id="PIRSR600101-2"/>
    </source>
</evidence>
<keyword evidence="3" id="KW-1185">Reference proteome</keyword>
<evidence type="ECO:0000313" key="4">
    <source>
        <dbReference type="WBParaSite" id="ALUE_0000086901-mRNA-1"/>
    </source>
</evidence>
<keyword evidence="2" id="KW-1133">Transmembrane helix</keyword>
<evidence type="ECO:0000256" key="2">
    <source>
        <dbReference type="SAM" id="Phobius"/>
    </source>
</evidence>
<dbReference type="GO" id="GO:0006751">
    <property type="term" value="P:glutathione catabolic process"/>
    <property type="evidence" value="ECO:0007669"/>
    <property type="project" value="InterPro"/>
</dbReference>
<name>A0A0M3HH74_ASCLU</name>